<feature type="transmembrane region" description="Helical" evidence="6">
    <location>
        <begin position="568"/>
        <end position="588"/>
    </location>
</feature>
<proteinExistence type="inferred from homology"/>
<feature type="transmembrane region" description="Helical" evidence="6">
    <location>
        <begin position="448"/>
        <end position="465"/>
    </location>
</feature>
<protein>
    <submittedName>
        <fullName evidence="7">Uncharacterized protein</fullName>
    </submittedName>
</protein>
<keyword evidence="5 6" id="KW-0472">Membrane</keyword>
<evidence type="ECO:0000256" key="4">
    <source>
        <dbReference type="ARBA" id="ARBA00022989"/>
    </source>
</evidence>
<keyword evidence="3 6" id="KW-0812">Transmembrane</keyword>
<dbReference type="AlphaFoldDB" id="A0A9Q1KPI7"/>
<feature type="transmembrane region" description="Helical" evidence="6">
    <location>
        <begin position="127"/>
        <end position="149"/>
    </location>
</feature>
<dbReference type="Gene3D" id="1.20.1250.20">
    <property type="entry name" value="MFS general substrate transporter like domains"/>
    <property type="match status" value="1"/>
</dbReference>
<gene>
    <name evidence="7" type="ORF">Cgig2_013111</name>
</gene>
<name>A0A9Q1KPI7_9CARY</name>
<dbReference type="InterPro" id="IPR036259">
    <property type="entry name" value="MFS_trans_sf"/>
</dbReference>
<evidence type="ECO:0000256" key="3">
    <source>
        <dbReference type="ARBA" id="ARBA00022692"/>
    </source>
</evidence>
<evidence type="ECO:0000256" key="6">
    <source>
        <dbReference type="SAM" id="Phobius"/>
    </source>
</evidence>
<evidence type="ECO:0000313" key="7">
    <source>
        <dbReference type="EMBL" id="KAJ8447334.1"/>
    </source>
</evidence>
<comment type="subcellular location">
    <subcellularLocation>
        <location evidence="1">Membrane</location>
        <topology evidence="1">Multi-pass membrane protein</topology>
    </subcellularLocation>
</comment>
<reference evidence="7" key="1">
    <citation type="submission" date="2022-04" db="EMBL/GenBank/DDBJ databases">
        <title>Carnegiea gigantea Genome sequencing and assembly v2.</title>
        <authorList>
            <person name="Copetti D."/>
            <person name="Sanderson M.J."/>
            <person name="Burquez A."/>
            <person name="Wojciechowski M.F."/>
        </authorList>
    </citation>
    <scope>NUCLEOTIDE SEQUENCE</scope>
    <source>
        <strain evidence="7">SGP5-SGP5p</strain>
        <tissue evidence="7">Aerial part</tissue>
    </source>
</reference>
<feature type="transmembrane region" description="Helical" evidence="6">
    <location>
        <begin position="240"/>
        <end position="259"/>
    </location>
</feature>
<feature type="transmembrane region" description="Helical" evidence="6">
    <location>
        <begin position="366"/>
        <end position="388"/>
    </location>
</feature>
<dbReference type="Pfam" id="PF00854">
    <property type="entry name" value="PTR2"/>
    <property type="match status" value="1"/>
</dbReference>
<dbReference type="Proteomes" id="UP001153076">
    <property type="component" value="Unassembled WGS sequence"/>
</dbReference>
<keyword evidence="4 6" id="KW-1133">Transmembrane helix</keyword>
<evidence type="ECO:0000256" key="1">
    <source>
        <dbReference type="ARBA" id="ARBA00004141"/>
    </source>
</evidence>
<evidence type="ECO:0000256" key="2">
    <source>
        <dbReference type="ARBA" id="ARBA00005982"/>
    </source>
</evidence>
<feature type="transmembrane region" description="Helical" evidence="6">
    <location>
        <begin position="169"/>
        <end position="191"/>
    </location>
</feature>
<evidence type="ECO:0000256" key="5">
    <source>
        <dbReference type="ARBA" id="ARBA00023136"/>
    </source>
</evidence>
<dbReference type="PANTHER" id="PTHR11654">
    <property type="entry name" value="OLIGOPEPTIDE TRANSPORTER-RELATED"/>
    <property type="match status" value="1"/>
</dbReference>
<comment type="caution">
    <text evidence="7">The sequence shown here is derived from an EMBL/GenBank/DDBJ whole genome shotgun (WGS) entry which is preliminary data.</text>
</comment>
<dbReference type="GO" id="GO:0022857">
    <property type="term" value="F:transmembrane transporter activity"/>
    <property type="evidence" value="ECO:0007669"/>
    <property type="project" value="InterPro"/>
</dbReference>
<sequence>MLKLSEELMKLIEFQEGGSSSSSSSTGSTWSCSYTKDGSLDRHGSPAIKGKTGGWKSGMLLLGNEVLITLAFVGVEVNLVLFSKSVLRQTNAQAANTFSMWMGAVYLFSLIGAFISDSYLGRYLTCLIFQGLLTIGLVACSLVTQHFLLHPHGCGTIEQQCDPHSRFETAIFFVSIYLVALGNGAAEPALATFGADQFDEEDPEESKSKTSFFSYFYVALNMGSLIGETILVYIENMGYWVVGFWISTGCAIAAVILLFSGTLRYRHFRPIGNPISRFCQVIIVAFRKMNVEVPQDGKGLFEVQGKDGDTNGARRLLHTNGFKFLDRAAVITPLDTDLIPDKTDLSYPWRICTITQVEEVKCILRLLPIWMCTILSSVVFIQMLSLFIEQGAAMNTAIGAFHFPPASMTAFDIISTSFFIIFYDKLIVPLYVKITKRKPKPPSELQRIGIGLSIAVVAMIMAAVVEKQRRRHAILSGQDISPMSIFWQTPQYVLVGISEAFVYVAQWEFFSSQTPDGLKSLGLGLSMSSSAMGSYLCSIILSVVMHITSKNGKPGWVPPNLNDGNLDYFFFLSAALTTLNLGFYIFCAKRYKCIELEKRATEKEMVVLP</sequence>
<dbReference type="OrthoDB" id="8904098at2759"/>
<feature type="transmembrane region" description="Helical" evidence="6">
    <location>
        <begin position="59"/>
        <end position="82"/>
    </location>
</feature>
<keyword evidence="8" id="KW-1185">Reference proteome</keyword>
<comment type="similarity">
    <text evidence="2">Belongs to the major facilitator superfamily. Proton-dependent oligopeptide transporter (POT/PTR) (TC 2.A.17) family.</text>
</comment>
<feature type="transmembrane region" description="Helical" evidence="6">
    <location>
        <begin position="408"/>
        <end position="427"/>
    </location>
</feature>
<feature type="transmembrane region" description="Helical" evidence="6">
    <location>
        <begin position="525"/>
        <end position="548"/>
    </location>
</feature>
<accession>A0A9Q1KPI7</accession>
<feature type="transmembrane region" description="Helical" evidence="6">
    <location>
        <begin position="212"/>
        <end position="234"/>
    </location>
</feature>
<evidence type="ECO:0000313" key="8">
    <source>
        <dbReference type="Proteomes" id="UP001153076"/>
    </source>
</evidence>
<dbReference type="GO" id="GO:0016020">
    <property type="term" value="C:membrane"/>
    <property type="evidence" value="ECO:0007669"/>
    <property type="project" value="UniProtKB-SubCell"/>
</dbReference>
<feature type="transmembrane region" description="Helical" evidence="6">
    <location>
        <begin position="94"/>
        <end position="115"/>
    </location>
</feature>
<organism evidence="7 8">
    <name type="scientific">Carnegiea gigantea</name>
    <dbReference type="NCBI Taxonomy" id="171969"/>
    <lineage>
        <taxon>Eukaryota</taxon>
        <taxon>Viridiplantae</taxon>
        <taxon>Streptophyta</taxon>
        <taxon>Embryophyta</taxon>
        <taxon>Tracheophyta</taxon>
        <taxon>Spermatophyta</taxon>
        <taxon>Magnoliopsida</taxon>
        <taxon>eudicotyledons</taxon>
        <taxon>Gunneridae</taxon>
        <taxon>Pentapetalae</taxon>
        <taxon>Caryophyllales</taxon>
        <taxon>Cactineae</taxon>
        <taxon>Cactaceae</taxon>
        <taxon>Cactoideae</taxon>
        <taxon>Echinocereeae</taxon>
        <taxon>Carnegiea</taxon>
    </lineage>
</organism>
<dbReference type="SUPFAM" id="SSF103473">
    <property type="entry name" value="MFS general substrate transporter"/>
    <property type="match status" value="1"/>
</dbReference>
<dbReference type="InterPro" id="IPR000109">
    <property type="entry name" value="POT_fam"/>
</dbReference>
<dbReference type="EMBL" id="JAKOGI010000039">
    <property type="protein sequence ID" value="KAJ8447334.1"/>
    <property type="molecule type" value="Genomic_DNA"/>
</dbReference>